<keyword evidence="7" id="KW-1185">Reference proteome</keyword>
<comment type="similarity">
    <text evidence="1 3">Belongs to the pirin family.</text>
</comment>
<protein>
    <submittedName>
        <fullName evidence="6">Quercetin 2,3-dioxygenase</fullName>
        <ecNumber evidence="6">1.13.11.24</ecNumber>
    </submittedName>
</protein>
<keyword evidence="2" id="KW-0479">Metal-binding</keyword>
<dbReference type="AlphaFoldDB" id="A0A518BEZ8"/>
<sequence length="243" mass="26462">MTPQTTGFTTPDTRLQVRRADERGRGGASWLDARHSFSFAEYHDPDWMGFGPLRVINEDRVRASAGFPTHGHREMEILTWPLDGAIEHKDSMGSGSVLRPGMMQAMSAGKGVLHSEFNHNQDSELHLLQIWLEPDQFGGAPSYQERDFSGELDSGWRLVASPDGSDGSLTILQQARVFVTRLAAGGEASRELGGARTWVQVAKGAATVNGHAVRAGDALFGEGLDRIEAHADGEAELLLFELP</sequence>
<dbReference type="Pfam" id="PF02678">
    <property type="entry name" value="Pirin"/>
    <property type="match status" value="1"/>
</dbReference>
<evidence type="ECO:0000256" key="3">
    <source>
        <dbReference type="RuleBase" id="RU003457"/>
    </source>
</evidence>
<dbReference type="PIRSF" id="PIRSF006232">
    <property type="entry name" value="Pirin"/>
    <property type="match status" value="1"/>
</dbReference>
<reference evidence="6 7" key="1">
    <citation type="submission" date="2019-02" db="EMBL/GenBank/DDBJ databases">
        <title>Deep-cultivation of Planctomycetes and their phenomic and genomic characterization uncovers novel biology.</title>
        <authorList>
            <person name="Wiegand S."/>
            <person name="Jogler M."/>
            <person name="Boedeker C."/>
            <person name="Pinto D."/>
            <person name="Vollmers J."/>
            <person name="Rivas-Marin E."/>
            <person name="Kohn T."/>
            <person name="Peeters S.H."/>
            <person name="Heuer A."/>
            <person name="Rast P."/>
            <person name="Oberbeckmann S."/>
            <person name="Bunk B."/>
            <person name="Jeske O."/>
            <person name="Meyerdierks A."/>
            <person name="Storesund J.E."/>
            <person name="Kallscheuer N."/>
            <person name="Luecker S."/>
            <person name="Lage O.M."/>
            <person name="Pohl T."/>
            <person name="Merkel B.J."/>
            <person name="Hornburger P."/>
            <person name="Mueller R.-W."/>
            <person name="Bruemmer F."/>
            <person name="Labrenz M."/>
            <person name="Spormann A.M."/>
            <person name="Op den Camp H."/>
            <person name="Overmann J."/>
            <person name="Amann R."/>
            <person name="Jetten M.S.M."/>
            <person name="Mascher T."/>
            <person name="Medema M.H."/>
            <person name="Devos D.P."/>
            <person name="Kaster A.-K."/>
            <person name="Ovreas L."/>
            <person name="Rohde M."/>
            <person name="Galperin M.Y."/>
            <person name="Jogler C."/>
        </authorList>
    </citation>
    <scope>NUCLEOTIDE SEQUENCE [LARGE SCALE GENOMIC DNA]</scope>
    <source>
        <strain evidence="6 7">Pla133</strain>
    </source>
</reference>
<evidence type="ECO:0000259" key="4">
    <source>
        <dbReference type="Pfam" id="PF02678"/>
    </source>
</evidence>
<feature type="domain" description="Quercetin 2,3-dioxygenase C-terminal cupin" evidence="5">
    <location>
        <begin position="158"/>
        <end position="242"/>
    </location>
</feature>
<dbReference type="EMBL" id="CP036287">
    <property type="protein sequence ID" value="QDU65536.1"/>
    <property type="molecule type" value="Genomic_DNA"/>
</dbReference>
<dbReference type="SUPFAM" id="SSF51182">
    <property type="entry name" value="RmlC-like cupins"/>
    <property type="match status" value="1"/>
</dbReference>
<accession>A0A518BEZ8</accession>
<dbReference type="InterPro" id="IPR012093">
    <property type="entry name" value="Pirin"/>
</dbReference>
<feature type="binding site" evidence="2">
    <location>
        <position position="70"/>
    </location>
    <ligand>
        <name>Fe cation</name>
        <dbReference type="ChEBI" id="CHEBI:24875"/>
    </ligand>
</feature>
<feature type="binding site" evidence="2">
    <location>
        <position position="114"/>
    </location>
    <ligand>
        <name>Fe cation</name>
        <dbReference type="ChEBI" id="CHEBI:24875"/>
    </ligand>
</feature>
<feature type="binding site" evidence="2">
    <location>
        <position position="116"/>
    </location>
    <ligand>
        <name>Fe cation</name>
        <dbReference type="ChEBI" id="CHEBI:24875"/>
    </ligand>
</feature>
<evidence type="ECO:0000259" key="5">
    <source>
        <dbReference type="Pfam" id="PF17954"/>
    </source>
</evidence>
<keyword evidence="2" id="KW-0408">Iron</keyword>
<gene>
    <name evidence="6" type="primary">yhhW</name>
    <name evidence="6" type="ORF">Pla133_06010</name>
</gene>
<dbReference type="KEGG" id="pbap:Pla133_06010"/>
<dbReference type="Pfam" id="PF17954">
    <property type="entry name" value="Pirin_C_2"/>
    <property type="match status" value="1"/>
</dbReference>
<dbReference type="InterPro" id="IPR014710">
    <property type="entry name" value="RmlC-like_jellyroll"/>
</dbReference>
<evidence type="ECO:0000313" key="6">
    <source>
        <dbReference type="EMBL" id="QDU65536.1"/>
    </source>
</evidence>
<dbReference type="GO" id="GO:0008127">
    <property type="term" value="F:quercetin 2,3-dioxygenase activity"/>
    <property type="evidence" value="ECO:0007669"/>
    <property type="project" value="UniProtKB-EC"/>
</dbReference>
<dbReference type="InterPro" id="IPR003829">
    <property type="entry name" value="Pirin_N_dom"/>
</dbReference>
<name>A0A518BEZ8_9BACT</name>
<dbReference type="Gene3D" id="2.60.120.10">
    <property type="entry name" value="Jelly Rolls"/>
    <property type="match status" value="2"/>
</dbReference>
<dbReference type="PANTHER" id="PTHR43212">
    <property type="entry name" value="QUERCETIN 2,3-DIOXYGENASE"/>
    <property type="match status" value="1"/>
</dbReference>
<feature type="binding site" evidence="2">
    <location>
        <position position="72"/>
    </location>
    <ligand>
        <name>Fe cation</name>
        <dbReference type="ChEBI" id="CHEBI:24875"/>
    </ligand>
</feature>
<evidence type="ECO:0000256" key="1">
    <source>
        <dbReference type="ARBA" id="ARBA00008416"/>
    </source>
</evidence>
<dbReference type="PANTHER" id="PTHR43212:SF3">
    <property type="entry name" value="QUERCETIN 2,3-DIOXYGENASE"/>
    <property type="match status" value="1"/>
</dbReference>
<dbReference type="EC" id="1.13.11.24" evidence="6"/>
<evidence type="ECO:0000256" key="2">
    <source>
        <dbReference type="PIRSR" id="PIRSR006232-1"/>
    </source>
</evidence>
<proteinExistence type="inferred from homology"/>
<comment type="cofactor">
    <cofactor evidence="2">
        <name>Fe cation</name>
        <dbReference type="ChEBI" id="CHEBI:24875"/>
    </cofactor>
    <text evidence="2">Binds 1 Fe cation per subunit.</text>
</comment>
<keyword evidence="6" id="KW-0223">Dioxygenase</keyword>
<feature type="domain" description="Pirin N-terminal" evidence="4">
    <location>
        <begin position="23"/>
        <end position="132"/>
    </location>
</feature>
<dbReference type="CDD" id="cd02910">
    <property type="entry name" value="cupin_Yhhw_N"/>
    <property type="match status" value="1"/>
</dbReference>
<keyword evidence="6" id="KW-0560">Oxidoreductase</keyword>
<dbReference type="RefSeq" id="WP_145062257.1">
    <property type="nucleotide sequence ID" value="NZ_CP036287.1"/>
</dbReference>
<dbReference type="InterPro" id="IPR011051">
    <property type="entry name" value="RmlC_Cupin_sf"/>
</dbReference>
<dbReference type="Proteomes" id="UP000316921">
    <property type="component" value="Chromosome"/>
</dbReference>
<evidence type="ECO:0000313" key="7">
    <source>
        <dbReference type="Proteomes" id="UP000316921"/>
    </source>
</evidence>
<dbReference type="InterPro" id="IPR041602">
    <property type="entry name" value="Quercetinase_C"/>
</dbReference>
<dbReference type="GO" id="GO:0046872">
    <property type="term" value="F:metal ion binding"/>
    <property type="evidence" value="ECO:0007669"/>
    <property type="project" value="UniProtKB-KW"/>
</dbReference>
<organism evidence="6 7">
    <name type="scientific">Engelhardtia mirabilis</name>
    <dbReference type="NCBI Taxonomy" id="2528011"/>
    <lineage>
        <taxon>Bacteria</taxon>
        <taxon>Pseudomonadati</taxon>
        <taxon>Planctomycetota</taxon>
        <taxon>Planctomycetia</taxon>
        <taxon>Planctomycetia incertae sedis</taxon>
        <taxon>Engelhardtia</taxon>
    </lineage>
</organism>